<dbReference type="OMA" id="NASHWGE"/>
<keyword evidence="3" id="KW-0540">Nuclease</keyword>
<name>A0A1X7U7K4_AMPQE</name>
<feature type="domain" description="Reverse transcriptase RNase H-like" evidence="7">
    <location>
        <begin position="27"/>
        <end position="120"/>
    </location>
</feature>
<dbReference type="eggNOG" id="KOG0017">
    <property type="taxonomic scope" value="Eukaryota"/>
</dbReference>
<evidence type="ECO:0000259" key="7">
    <source>
        <dbReference type="Pfam" id="PF17917"/>
    </source>
</evidence>
<organism evidence="8">
    <name type="scientific">Amphimedon queenslandica</name>
    <name type="common">Sponge</name>
    <dbReference type="NCBI Taxonomy" id="400682"/>
    <lineage>
        <taxon>Eukaryota</taxon>
        <taxon>Metazoa</taxon>
        <taxon>Porifera</taxon>
        <taxon>Demospongiae</taxon>
        <taxon>Heteroscleromorpha</taxon>
        <taxon>Haplosclerida</taxon>
        <taxon>Niphatidae</taxon>
        <taxon>Amphimedon</taxon>
    </lineage>
</organism>
<dbReference type="Pfam" id="PF17917">
    <property type="entry name" value="RT_RNaseH"/>
    <property type="match status" value="1"/>
</dbReference>
<dbReference type="PANTHER" id="PTHR37984">
    <property type="entry name" value="PROTEIN CBG26694"/>
    <property type="match status" value="1"/>
</dbReference>
<protein>
    <recommendedName>
        <fullName evidence="7">Reverse transcriptase RNase H-like domain-containing protein</fullName>
    </recommendedName>
</protein>
<dbReference type="InParanoid" id="A0A1X7U7K4"/>
<dbReference type="AlphaFoldDB" id="A0A1X7U7K4"/>
<dbReference type="GO" id="GO:0003964">
    <property type="term" value="F:RNA-directed DNA polymerase activity"/>
    <property type="evidence" value="ECO:0007669"/>
    <property type="project" value="UniProtKB-KW"/>
</dbReference>
<keyword evidence="6" id="KW-0695">RNA-directed DNA polymerase</keyword>
<dbReference type="Gene3D" id="3.10.20.370">
    <property type="match status" value="1"/>
</dbReference>
<keyword evidence="1" id="KW-0808">Transferase</keyword>
<dbReference type="InterPro" id="IPR050951">
    <property type="entry name" value="Retrovirus_Pol_polyprotein"/>
</dbReference>
<evidence type="ECO:0000256" key="6">
    <source>
        <dbReference type="ARBA" id="ARBA00022918"/>
    </source>
</evidence>
<dbReference type="InterPro" id="IPR043502">
    <property type="entry name" value="DNA/RNA_pol_sf"/>
</dbReference>
<keyword evidence="2" id="KW-0548">Nucleotidyltransferase</keyword>
<dbReference type="EnsemblMetazoa" id="Aqu2.1.23436_001">
    <property type="protein sequence ID" value="Aqu2.1.23436_001"/>
    <property type="gene ID" value="Aqu2.1.23436"/>
</dbReference>
<evidence type="ECO:0000256" key="1">
    <source>
        <dbReference type="ARBA" id="ARBA00022679"/>
    </source>
</evidence>
<reference evidence="8" key="1">
    <citation type="submission" date="2017-05" db="UniProtKB">
        <authorList>
            <consortium name="EnsemblMetazoa"/>
        </authorList>
    </citation>
    <scope>IDENTIFICATION</scope>
</reference>
<evidence type="ECO:0000256" key="2">
    <source>
        <dbReference type="ARBA" id="ARBA00022695"/>
    </source>
</evidence>
<dbReference type="SUPFAM" id="SSF56672">
    <property type="entry name" value="DNA/RNA polymerases"/>
    <property type="match status" value="1"/>
</dbReference>
<proteinExistence type="predicted"/>
<dbReference type="PANTHER" id="PTHR37984:SF5">
    <property type="entry name" value="PROTEIN NYNRIN-LIKE"/>
    <property type="match status" value="1"/>
</dbReference>
<evidence type="ECO:0000256" key="5">
    <source>
        <dbReference type="ARBA" id="ARBA00022801"/>
    </source>
</evidence>
<evidence type="ECO:0000256" key="3">
    <source>
        <dbReference type="ARBA" id="ARBA00022722"/>
    </source>
</evidence>
<dbReference type="GO" id="GO:0016787">
    <property type="term" value="F:hydrolase activity"/>
    <property type="evidence" value="ECO:0007669"/>
    <property type="project" value="UniProtKB-KW"/>
</dbReference>
<dbReference type="InterPro" id="IPR041373">
    <property type="entry name" value="RT_RNaseH"/>
</dbReference>
<dbReference type="FunFam" id="3.10.20.370:FF:000001">
    <property type="entry name" value="Retrovirus-related Pol polyprotein from transposon 17.6-like protein"/>
    <property type="match status" value="1"/>
</dbReference>
<accession>A0A1X7U7K4</accession>
<evidence type="ECO:0000256" key="4">
    <source>
        <dbReference type="ARBA" id="ARBA00022759"/>
    </source>
</evidence>
<keyword evidence="5" id="KW-0378">Hydrolase</keyword>
<keyword evidence="4" id="KW-0255">Endonuclease</keyword>
<evidence type="ECO:0000313" key="8">
    <source>
        <dbReference type="EnsemblMetazoa" id="Aqu2.1.23436_001"/>
    </source>
</evidence>
<sequence length="123" mass="14176">MLYFAGLVNVTMPFINYSPQTQFSHPDFSKPFTLDTDASNEAIGAVLSQNHNGKEHIVAYVSKSLTHRELLAIFTFTGHFCQYLLGREFVLRTYHHYLSWLQNFRNSDGQLARLSKRLAENSF</sequence>
<dbReference type="GO" id="GO:0004519">
    <property type="term" value="F:endonuclease activity"/>
    <property type="evidence" value="ECO:0007669"/>
    <property type="project" value="UniProtKB-KW"/>
</dbReference>